<dbReference type="NCBIfam" id="TIGR01727">
    <property type="entry name" value="oligo_HPY"/>
    <property type="match status" value="1"/>
</dbReference>
<dbReference type="Pfam" id="PF00005">
    <property type="entry name" value="ABC_tran"/>
    <property type="match status" value="1"/>
</dbReference>
<sequence>MTEMLKIENLSKFFPAARKGVFGDRRFVKAVDRVSFSIENSETLGLVGESGCGKSTLGRAILKLLEPTGGRIIFNEDDITKFSRKEMKPYRRNMQMIFQDPYASLNPRMTVDSIVGEPLKVHRLCKSKNEISERIRELLQVVGLPTSAAKRYPGEFSGGQRQRIMIARILSTNPALVICDEAVSALDVSIQSQILNLLADLREEFSMTYIFISHDLGVVKFISDRIAVMYLGRIVEMDETNDLYSNPLHPYTKSLLSSIPSIKSSSELKVLKGETPSPIETPTGCYFHPRCNFVMDVCRRDTPELRDVGDGHLVACHLMEV</sequence>
<dbReference type="PANTHER" id="PTHR43776">
    <property type="entry name" value="TRANSPORT ATP-BINDING PROTEIN"/>
    <property type="match status" value="1"/>
</dbReference>
<evidence type="ECO:0000256" key="3">
    <source>
        <dbReference type="ARBA" id="ARBA00022840"/>
    </source>
</evidence>
<accession>A0A7C1CWD5</accession>
<dbReference type="FunFam" id="3.40.50.300:FF:000016">
    <property type="entry name" value="Oligopeptide ABC transporter ATP-binding component"/>
    <property type="match status" value="1"/>
</dbReference>
<dbReference type="GO" id="GO:0005524">
    <property type="term" value="F:ATP binding"/>
    <property type="evidence" value="ECO:0007669"/>
    <property type="project" value="UniProtKB-KW"/>
</dbReference>
<comment type="caution">
    <text evidence="5">The sequence shown here is derived from an EMBL/GenBank/DDBJ whole genome shotgun (WGS) entry which is preliminary data.</text>
</comment>
<dbReference type="InterPro" id="IPR003593">
    <property type="entry name" value="AAA+_ATPase"/>
</dbReference>
<dbReference type="PROSITE" id="PS00211">
    <property type="entry name" value="ABC_TRANSPORTER_1"/>
    <property type="match status" value="1"/>
</dbReference>
<dbReference type="CDD" id="cd03257">
    <property type="entry name" value="ABC_NikE_OppD_transporters"/>
    <property type="match status" value="1"/>
</dbReference>
<proteinExistence type="predicted"/>
<reference evidence="5" key="1">
    <citation type="journal article" date="2020" name="mSystems">
        <title>Genome- and Community-Level Interaction Insights into Carbon Utilization and Element Cycling Functions of Hydrothermarchaeota in Hydrothermal Sediment.</title>
        <authorList>
            <person name="Zhou Z."/>
            <person name="Liu Y."/>
            <person name="Xu W."/>
            <person name="Pan J."/>
            <person name="Luo Z.H."/>
            <person name="Li M."/>
        </authorList>
    </citation>
    <scope>NUCLEOTIDE SEQUENCE [LARGE SCALE GENOMIC DNA]</scope>
    <source>
        <strain evidence="5">SpSt-1179</strain>
    </source>
</reference>
<dbReference type="SUPFAM" id="SSF52540">
    <property type="entry name" value="P-loop containing nucleoside triphosphate hydrolases"/>
    <property type="match status" value="1"/>
</dbReference>
<dbReference type="PROSITE" id="PS50893">
    <property type="entry name" value="ABC_TRANSPORTER_2"/>
    <property type="match status" value="1"/>
</dbReference>
<dbReference type="InterPro" id="IPR027417">
    <property type="entry name" value="P-loop_NTPase"/>
</dbReference>
<dbReference type="Gene3D" id="3.40.50.300">
    <property type="entry name" value="P-loop containing nucleotide triphosphate hydrolases"/>
    <property type="match status" value="1"/>
</dbReference>
<dbReference type="Proteomes" id="UP000886198">
    <property type="component" value="Unassembled WGS sequence"/>
</dbReference>
<protein>
    <submittedName>
        <fullName evidence="5">ABC transporter ATP-binding protein</fullName>
    </submittedName>
</protein>
<dbReference type="InterPro" id="IPR050319">
    <property type="entry name" value="ABC_transp_ATP-bind"/>
</dbReference>
<dbReference type="SMART" id="SM00382">
    <property type="entry name" value="AAA"/>
    <property type="match status" value="1"/>
</dbReference>
<organism evidence="5">
    <name type="scientific">Mesotoga infera</name>
    <dbReference type="NCBI Taxonomy" id="1236046"/>
    <lineage>
        <taxon>Bacteria</taxon>
        <taxon>Thermotogati</taxon>
        <taxon>Thermotogota</taxon>
        <taxon>Thermotogae</taxon>
        <taxon>Kosmotogales</taxon>
        <taxon>Kosmotogaceae</taxon>
        <taxon>Mesotoga</taxon>
    </lineage>
</organism>
<evidence type="ECO:0000256" key="2">
    <source>
        <dbReference type="ARBA" id="ARBA00022741"/>
    </source>
</evidence>
<dbReference type="Pfam" id="PF08352">
    <property type="entry name" value="oligo_HPY"/>
    <property type="match status" value="1"/>
</dbReference>
<dbReference type="EMBL" id="DSBT01000305">
    <property type="protein sequence ID" value="HDP78475.1"/>
    <property type="molecule type" value="Genomic_DNA"/>
</dbReference>
<evidence type="ECO:0000259" key="4">
    <source>
        <dbReference type="PROSITE" id="PS50893"/>
    </source>
</evidence>
<evidence type="ECO:0000313" key="5">
    <source>
        <dbReference type="EMBL" id="HDP78475.1"/>
    </source>
</evidence>
<dbReference type="AlphaFoldDB" id="A0A7C1CWD5"/>
<keyword evidence="3 5" id="KW-0067">ATP-binding</keyword>
<evidence type="ECO:0000256" key="1">
    <source>
        <dbReference type="ARBA" id="ARBA00022448"/>
    </source>
</evidence>
<keyword evidence="2" id="KW-0547">Nucleotide-binding</keyword>
<gene>
    <name evidence="5" type="ORF">ENN47_09905</name>
</gene>
<dbReference type="InterPro" id="IPR003439">
    <property type="entry name" value="ABC_transporter-like_ATP-bd"/>
</dbReference>
<feature type="domain" description="ABC transporter" evidence="4">
    <location>
        <begin position="5"/>
        <end position="256"/>
    </location>
</feature>
<dbReference type="InterPro" id="IPR013563">
    <property type="entry name" value="Oligopep_ABC_C"/>
</dbReference>
<dbReference type="GO" id="GO:0015833">
    <property type="term" value="P:peptide transport"/>
    <property type="evidence" value="ECO:0007669"/>
    <property type="project" value="InterPro"/>
</dbReference>
<name>A0A7C1CWD5_9BACT</name>
<dbReference type="GO" id="GO:0055085">
    <property type="term" value="P:transmembrane transport"/>
    <property type="evidence" value="ECO:0007669"/>
    <property type="project" value="UniProtKB-ARBA"/>
</dbReference>
<dbReference type="InterPro" id="IPR017871">
    <property type="entry name" value="ABC_transporter-like_CS"/>
</dbReference>
<dbReference type="GO" id="GO:0016887">
    <property type="term" value="F:ATP hydrolysis activity"/>
    <property type="evidence" value="ECO:0007669"/>
    <property type="project" value="InterPro"/>
</dbReference>
<keyword evidence="1" id="KW-0813">Transport</keyword>